<dbReference type="AlphaFoldDB" id="A0A0L6UHV0"/>
<gene>
    <name evidence="2" type="ORF">VP01_588g2</name>
</gene>
<dbReference type="EMBL" id="LAVV01011151">
    <property type="protein sequence ID" value="KNZ48126.1"/>
    <property type="molecule type" value="Genomic_DNA"/>
</dbReference>
<feature type="compositionally biased region" description="Polar residues" evidence="1">
    <location>
        <begin position="27"/>
        <end position="49"/>
    </location>
</feature>
<organism evidence="2 3">
    <name type="scientific">Puccinia sorghi</name>
    <dbReference type="NCBI Taxonomy" id="27349"/>
    <lineage>
        <taxon>Eukaryota</taxon>
        <taxon>Fungi</taxon>
        <taxon>Dikarya</taxon>
        <taxon>Basidiomycota</taxon>
        <taxon>Pucciniomycotina</taxon>
        <taxon>Pucciniomycetes</taxon>
        <taxon>Pucciniales</taxon>
        <taxon>Pucciniaceae</taxon>
        <taxon>Puccinia</taxon>
    </lineage>
</organism>
<evidence type="ECO:0000313" key="2">
    <source>
        <dbReference type="EMBL" id="KNZ48126.1"/>
    </source>
</evidence>
<name>A0A0L6UHV0_9BASI</name>
<feature type="region of interest" description="Disordered" evidence="1">
    <location>
        <begin position="1"/>
        <end position="49"/>
    </location>
</feature>
<evidence type="ECO:0000313" key="3">
    <source>
        <dbReference type="Proteomes" id="UP000037035"/>
    </source>
</evidence>
<reference evidence="2 3" key="1">
    <citation type="submission" date="2015-08" db="EMBL/GenBank/DDBJ databases">
        <title>Next Generation Sequencing and Analysis of the Genome of Puccinia sorghi L Schw, the Causal Agent of Maize Common Rust.</title>
        <authorList>
            <person name="Rochi L."/>
            <person name="Burguener G."/>
            <person name="Darino M."/>
            <person name="Turjanski A."/>
            <person name="Kreff E."/>
            <person name="Dieguez M.J."/>
            <person name="Sacco F."/>
        </authorList>
    </citation>
    <scope>NUCLEOTIDE SEQUENCE [LARGE SCALE GENOMIC DNA]</scope>
    <source>
        <strain evidence="2 3">RO10H11247</strain>
    </source>
</reference>
<comment type="caution">
    <text evidence="2">The sequence shown here is derived from an EMBL/GenBank/DDBJ whole genome shotgun (WGS) entry which is preliminary data.</text>
</comment>
<protein>
    <submittedName>
        <fullName evidence="2">Uncharacterized protein</fullName>
    </submittedName>
</protein>
<accession>A0A0L6UHV0</accession>
<keyword evidence="3" id="KW-1185">Reference proteome</keyword>
<proteinExistence type="predicted"/>
<dbReference type="Proteomes" id="UP000037035">
    <property type="component" value="Unassembled WGS sequence"/>
</dbReference>
<evidence type="ECO:0000256" key="1">
    <source>
        <dbReference type="SAM" id="MobiDB-lite"/>
    </source>
</evidence>
<sequence length="188" mass="21738">MNRIKTCPEKMNSSKQEVPPRRRSTPKTDANLDSFSKSSQKHVQSTQKVNPVQSTQKILAIFEAPQYLKHFPPIICQYVDKILDVEMLSWMSGKRSKTVSSCNHNSNCIKASSMKLTEWLREYMPVFYYGKSWSQSLFPSTTLSNNNPPIFIGLTESWHFVILKIKDESSFSEAQWERRTGKSFMLIC</sequence>
<dbReference type="VEuPathDB" id="FungiDB:VP01_588g2"/>